<reference evidence="2" key="1">
    <citation type="submission" date="2021-03" db="EMBL/GenBank/DDBJ databases">
        <title>Acanthopleuribacteraceae sp. M133.</title>
        <authorList>
            <person name="Wang G."/>
        </authorList>
    </citation>
    <scope>NUCLEOTIDE SEQUENCE</scope>
    <source>
        <strain evidence="2">M133</strain>
    </source>
</reference>
<dbReference type="SUPFAM" id="SSF50978">
    <property type="entry name" value="WD40 repeat-like"/>
    <property type="match status" value="1"/>
</dbReference>
<dbReference type="Gene3D" id="3.40.50.300">
    <property type="entry name" value="P-loop containing nucleotide triphosphate hydrolases"/>
    <property type="match status" value="1"/>
</dbReference>
<protein>
    <submittedName>
        <fullName evidence="2">Uncharacterized protein</fullName>
    </submittedName>
</protein>
<organism evidence="2 3">
    <name type="scientific">Sulfidibacter corallicola</name>
    <dbReference type="NCBI Taxonomy" id="2818388"/>
    <lineage>
        <taxon>Bacteria</taxon>
        <taxon>Pseudomonadati</taxon>
        <taxon>Acidobacteriota</taxon>
        <taxon>Holophagae</taxon>
        <taxon>Acanthopleuribacterales</taxon>
        <taxon>Acanthopleuribacteraceae</taxon>
        <taxon>Sulfidibacter</taxon>
    </lineage>
</organism>
<evidence type="ECO:0000313" key="3">
    <source>
        <dbReference type="Proteomes" id="UP000663929"/>
    </source>
</evidence>
<feature type="compositionally biased region" description="Polar residues" evidence="1">
    <location>
        <begin position="192"/>
        <end position="202"/>
    </location>
</feature>
<dbReference type="Proteomes" id="UP000663929">
    <property type="component" value="Chromosome"/>
</dbReference>
<dbReference type="SUPFAM" id="SSF52540">
    <property type="entry name" value="P-loop containing nucleoside triphosphate hydrolases"/>
    <property type="match status" value="1"/>
</dbReference>
<feature type="compositionally biased region" description="Low complexity" evidence="1">
    <location>
        <begin position="29"/>
        <end position="39"/>
    </location>
</feature>
<sequence length="2522" mass="286585">MTSSSSQSLRLRELEHFEKLAEASTGSLPGAVPATGTPPGSDPHRQALARLVDHLDDHLVEVDRSRASGDRGTPAALAVFRARNGPRSLLYVIVTQPGHILLGHANDLSRVPVASQLSQYDPMWHEILSVSVTARFLGNKSDLWILVRQLSPNQDEKPCTVAYHGLVGATDDGRLMLEPSSDNWHPEPEPSKTATSRRSSPQWRPHPSGKLPKQIRSWRVSCSPLTEPFGLIPERVMRFLNWQENNQNDHLKLVVRGRHHLATLTGDEVNIVPLAKNTRMAMSLERSTPDLKPLIRLRMQRRGKLGGKNHRYRPGGHVRAVALYDPDPNDAIGIASCEDHYLFGFAQTGNTWTTSWAHPCTKLPVALEFLPDEERKTWPDLLAVLHDGSLKRFRRIEKGRLQAVWERLWRALGFETMNTLPHPRRSFFRGAEPAVRKAALHAEIEEVLAHLTDADEERLDHDLTALSDWFHPSENHTVLRDGMARLLEAFRDSKRRALGHLASRNETFLTVLIQDIYNRSHLSLRNSIDRMVRNTEFNREERERPAIRFLRRMAVQSKGELFHETRAPQSIDDTIYRAGLGIESWANPLVMGDTQRIWQVDHLAQTGVAGSLIDATSPEEKPSGWVASADRRQIRIFHLKDARLIHRGNVQFIRFKTDRIRDMERLPGPRADRLLVLTHSGALILYRVDQDGAGVEERDRVTFESAGNPRTLAVCSFGVDDQLAAVAFVEKGRSRVGFVRIRGYGLAPPVTHHLDLMRISHLDLSIHEERPCLIAATEYGGPIHCYRANTECTELVHHQWFHIMRQGATAISFDEGRDPRFILAGDREGMLWCMRMDASRQTQKLIWTHRVDHVVHDIERVFHDKRPHFLVGTENCDALLFEAETGRRVWSRKLPSPVRRISRMHDDREVLVLGLHSGWISLFSDDPHRHATLDRVRSLFENLEEVDPGILQEKWEARDTGSVRGIFMVENEGKSYPEALASLDTQPLARQRLLRHLVQTKAKPTIDPPAELHDPLANSANFCEDHLARTLAILDFRELYLILSYLPAQWHAWDEPIWRALKQRDPDPEDEGEGPYATRAVVSFLQRRAERDLTPALLAELYPHLDRHDDSWVKLEVARVLLVLIEKRRSPTEPEPFVGDLIAHLVDFDPELVPHLEAVIPFQSPLLGYLQSLTRLVKGLDASQGGFSQADLNQISDVIRAVNRDPRPSLLSKPLLQLLSALADWFQIVRKSQNGAWARWRKKVLNAMRALSEAVGHLQAADPPLDILLTGIRNLLGEEPVPKDQEPLEQRHAWLERLRKRSYGQWRSGRPQRHPWAPLLERLVSLFQDYLDYFIHMETESVLATVRPHLELIGQDGDRSQIRLSLRAVPEGFRVLRDVTLTFDVDHGASGLGEPGQLVHQQDVLHYPDTFSTFDFGLHGLRAEDQASVTIIARLEAGNGYRHKEAWEFPIKTESPGAGFTLWQWAPDLLGDFLKQISQYRKGAGLIAFDAELGVDRLISAWIDQNKSRYLDLDGFLADYGPGRRYDATQLHPELIVDRLKCELGDLGPVSHASRPGIKGLSPLLLGPSHQLEERLAAGEAPEFLENWLQFLREWSANGRKPALLWLVSSRLANKCRGLGLGPLRRHAAHLFVKQRLSALAGNANLNELLDKIGAITGQDRAQCAARCAELGWDPRFILSWLNGVRIQPDRASIPTTQIHEQRAIRDWIHSDLACLQPMETIFTLFGARANSVLAFHDVEEGHVAAQDYLSHPRQKANRPKILQEKGRRFSRESLRKLKSDGRANKLRIEGFGTRGTVEENDSGLRGLAMTQNRARKKDLFQVLKRNGLGTEIGGIFRTGAPYRSIILELYARFADVPPHERDTQVYQNLLGSGRFPLENMTMSDLSRNAPEQLHDMVPHARLDDLKKLHRLTTLWGDEVEDEQRDHLLHSLFGAVRVINGHARGHWYAPLGHLPIPVFAVVEAPRGTPKHPAWFLAWVPKGRAPQFNLLHDHLDSAAKARWAEEDQGANPPDTPGDDLENSSTIEPIRDDSPHQAVPIRMALLGPGLPPKAFDQQYRVAVLQPRDLIRAVYSGDLLKGMHTRIRAQMRLTALSPFQTSGALPPGSPLFKGREQELDFIFSRIRKVSILIVGSRRVGKTSLLNRVWFWATRQSDLLPIYLDLQGIRDRHGFEETLRDALRHDTREEVRAMADRDVRELVQAARANGRTVLFCLNEIDGLVHYDRDYLETWRGLNEREGTRFLMVGYSAISHLGDPRSSFFHWTEGLDFEGKAIALTSLSPQGAKGILDLLVTSDLPLTWRAEEEREAAHKLCMARGYRIPWVLQRFGQLIVEHMERARRTELTYDDVAMILDHEGQVVWQYIDSINYNSIAHEEHLLGHSAGFKLILYSLARVRYFLGGPNAPIRDPNLHKRTPFGRDLGFTVGEARQNILASMERLLIGREYALLARWVERLDLAKVLRLLTLTLMLEPDPKVKDRYGFMLHILPLELQQKYGQSDPTLDSLIVEHSIEFLNLLRNGPQRH</sequence>
<dbReference type="CDD" id="cd00882">
    <property type="entry name" value="Ras_like_GTPase"/>
    <property type="match status" value="1"/>
</dbReference>
<proteinExistence type="predicted"/>
<feature type="region of interest" description="Disordered" evidence="1">
    <location>
        <begin position="175"/>
        <end position="214"/>
    </location>
</feature>
<evidence type="ECO:0000256" key="1">
    <source>
        <dbReference type="SAM" id="MobiDB-lite"/>
    </source>
</evidence>
<dbReference type="InterPro" id="IPR036322">
    <property type="entry name" value="WD40_repeat_dom_sf"/>
</dbReference>
<dbReference type="EMBL" id="CP071793">
    <property type="protein sequence ID" value="QTD52808.1"/>
    <property type="molecule type" value="Genomic_DNA"/>
</dbReference>
<name>A0A8A4TUJ5_SULCO</name>
<dbReference type="RefSeq" id="WP_237382909.1">
    <property type="nucleotide sequence ID" value="NZ_CP071793.1"/>
</dbReference>
<dbReference type="InterPro" id="IPR027417">
    <property type="entry name" value="P-loop_NTPase"/>
</dbReference>
<evidence type="ECO:0000313" key="2">
    <source>
        <dbReference type="EMBL" id="QTD52808.1"/>
    </source>
</evidence>
<dbReference type="KEGG" id="scor:J3U87_10055"/>
<feature type="region of interest" description="Disordered" evidence="1">
    <location>
        <begin position="2002"/>
        <end position="2031"/>
    </location>
</feature>
<feature type="region of interest" description="Disordered" evidence="1">
    <location>
        <begin position="20"/>
        <end position="42"/>
    </location>
</feature>
<keyword evidence="3" id="KW-1185">Reference proteome</keyword>
<gene>
    <name evidence="2" type="ORF">J3U87_10055</name>
</gene>
<accession>A0A8A4TUJ5</accession>